<protein>
    <recommendedName>
        <fullName evidence="1">UPF0310 protein LEP1GSC058_2446</fullName>
    </recommendedName>
</protein>
<dbReference type="InterPro" id="IPR022996">
    <property type="entry name" value="UPF0310"/>
</dbReference>
<dbReference type="RefSeq" id="WP_016550609.1">
    <property type="nucleotide sequence ID" value="NZ_AKWZ02000010.1"/>
</dbReference>
<gene>
    <name evidence="3" type="ORF">LEP1GSC058_2446</name>
</gene>
<evidence type="ECO:0000256" key="1">
    <source>
        <dbReference type="HAMAP-Rule" id="MF_00771"/>
    </source>
</evidence>
<dbReference type="InterPro" id="IPR015947">
    <property type="entry name" value="PUA-like_sf"/>
</dbReference>
<comment type="similarity">
    <text evidence="1">Belongs to the UPF0310 family.</text>
</comment>
<evidence type="ECO:0000313" key="3">
    <source>
        <dbReference type="EMBL" id="EPG74150.1"/>
    </source>
</evidence>
<evidence type="ECO:0000313" key="4">
    <source>
        <dbReference type="Proteomes" id="UP000014540"/>
    </source>
</evidence>
<dbReference type="InterPro" id="IPR002740">
    <property type="entry name" value="EVE_domain"/>
</dbReference>
<name>S3VCF9_9LEPT</name>
<feature type="domain" description="EVE" evidence="2">
    <location>
        <begin position="3"/>
        <end position="134"/>
    </location>
</feature>
<dbReference type="STRING" id="1193011.LEP1GSC058_2446"/>
<dbReference type="OrthoDB" id="9793567at2"/>
<dbReference type="Pfam" id="PF01878">
    <property type="entry name" value="EVE"/>
    <property type="match status" value="1"/>
</dbReference>
<sequence length="142" mass="16254">MSRFWIVVASKDHANAGKKNGIIQACHGKKTPLQRMREGDWVLIYSSKETFAEKTACKKFTAIGKVSDEVIFSFQMSPDFIPFRRRVSFCQAREVEILPMINELDFIPNKKSWGFPFRFGILEIGEADFRKIASRMGVDVKG</sequence>
<dbReference type="NCBIfam" id="NF002616">
    <property type="entry name" value="PRK02268.1-2"/>
    <property type="match status" value="1"/>
</dbReference>
<evidence type="ECO:0000259" key="2">
    <source>
        <dbReference type="Pfam" id="PF01878"/>
    </source>
</evidence>
<accession>S3VCF9</accession>
<proteinExistence type="inferred from homology"/>
<organism evidence="3 4">
    <name type="scientific">Leptospira fainei serovar Hurstbridge str. BUT 6</name>
    <dbReference type="NCBI Taxonomy" id="1193011"/>
    <lineage>
        <taxon>Bacteria</taxon>
        <taxon>Pseudomonadati</taxon>
        <taxon>Spirochaetota</taxon>
        <taxon>Spirochaetia</taxon>
        <taxon>Leptospirales</taxon>
        <taxon>Leptospiraceae</taxon>
        <taxon>Leptospira</taxon>
    </lineage>
</organism>
<comment type="caution">
    <text evidence="3">The sequence shown here is derived from an EMBL/GenBank/DDBJ whole genome shotgun (WGS) entry which is preliminary data.</text>
</comment>
<dbReference type="AlphaFoldDB" id="S3VCF9"/>
<dbReference type="SUPFAM" id="SSF88697">
    <property type="entry name" value="PUA domain-like"/>
    <property type="match status" value="1"/>
</dbReference>
<dbReference type="CDD" id="cd21132">
    <property type="entry name" value="EVE-like"/>
    <property type="match status" value="1"/>
</dbReference>
<dbReference type="Proteomes" id="UP000014540">
    <property type="component" value="Unassembled WGS sequence"/>
</dbReference>
<reference evidence="3" key="1">
    <citation type="submission" date="2013-04" db="EMBL/GenBank/DDBJ databases">
        <authorList>
            <person name="Harkins D.M."/>
            <person name="Durkin A.S."/>
            <person name="Selengut J.D."/>
            <person name="Sanka R."/>
            <person name="DePew J."/>
            <person name="Purushe J."/>
            <person name="Ahmed A."/>
            <person name="van der Linden H."/>
            <person name="Goris M.G.A."/>
            <person name="Hartskeerl R.A."/>
            <person name="Vinetz J.M."/>
            <person name="Sutton G.G."/>
            <person name="Nelson W.C."/>
            <person name="Fouts D.E."/>
        </authorList>
    </citation>
    <scope>NUCLEOTIDE SEQUENCE [LARGE SCALE GENOMIC DNA]</scope>
    <source>
        <strain evidence="3">BUT 6</strain>
    </source>
</reference>
<dbReference type="HAMAP" id="MF_00771">
    <property type="entry name" value="UPF0310"/>
    <property type="match status" value="1"/>
</dbReference>
<dbReference type="EMBL" id="AKWZ02000010">
    <property type="protein sequence ID" value="EPG74150.1"/>
    <property type="molecule type" value="Genomic_DNA"/>
</dbReference>
<keyword evidence="4" id="KW-1185">Reference proteome</keyword>
<dbReference type="Gene3D" id="3.10.590.10">
    <property type="entry name" value="ph1033 like domains"/>
    <property type="match status" value="1"/>
</dbReference>